<dbReference type="RefSeq" id="WP_344449381.1">
    <property type="nucleotide sequence ID" value="NZ_BAAATZ010000006.1"/>
</dbReference>
<comment type="caution">
    <text evidence="1">The sequence shown here is derived from an EMBL/GenBank/DDBJ whole genome shotgun (WGS) entry which is preliminary data.</text>
</comment>
<proteinExistence type="predicted"/>
<evidence type="ECO:0000313" key="1">
    <source>
        <dbReference type="EMBL" id="GAA2722172.1"/>
    </source>
</evidence>
<reference evidence="2" key="1">
    <citation type="journal article" date="2019" name="Int. J. Syst. Evol. Microbiol.">
        <title>The Global Catalogue of Microorganisms (GCM) 10K type strain sequencing project: providing services to taxonomists for standard genome sequencing and annotation.</title>
        <authorList>
            <consortium name="The Broad Institute Genomics Platform"/>
            <consortium name="The Broad Institute Genome Sequencing Center for Infectious Disease"/>
            <person name="Wu L."/>
            <person name="Ma J."/>
        </authorList>
    </citation>
    <scope>NUCLEOTIDE SEQUENCE [LARGE SCALE GENOMIC DNA]</scope>
    <source>
        <strain evidence="2">JCM 8201</strain>
    </source>
</reference>
<dbReference type="Proteomes" id="UP001501842">
    <property type="component" value="Unassembled WGS sequence"/>
</dbReference>
<keyword evidence="2" id="KW-1185">Reference proteome</keyword>
<dbReference type="EMBL" id="BAAATZ010000006">
    <property type="protein sequence ID" value="GAA2722172.1"/>
    <property type="molecule type" value="Genomic_DNA"/>
</dbReference>
<organism evidence="1 2">
    <name type="scientific">Actinocorallia aurantiaca</name>
    <dbReference type="NCBI Taxonomy" id="46204"/>
    <lineage>
        <taxon>Bacteria</taxon>
        <taxon>Bacillati</taxon>
        <taxon>Actinomycetota</taxon>
        <taxon>Actinomycetes</taxon>
        <taxon>Streptosporangiales</taxon>
        <taxon>Thermomonosporaceae</taxon>
        <taxon>Actinocorallia</taxon>
    </lineage>
</organism>
<protein>
    <submittedName>
        <fullName evidence="1">Uncharacterized protein</fullName>
    </submittedName>
</protein>
<accession>A0ABP6GIM1</accession>
<evidence type="ECO:0000313" key="2">
    <source>
        <dbReference type="Proteomes" id="UP001501842"/>
    </source>
</evidence>
<name>A0ABP6GIM1_9ACTN</name>
<sequence length="56" mass="6580">MKFFKKFTQKTRTYEPTRRERAAAARTAKAEAKLRETEAKIHELADRARRDLRASA</sequence>
<gene>
    <name evidence="1" type="ORF">GCM10010439_14060</name>
</gene>